<dbReference type="InterPro" id="IPR010862">
    <property type="entry name" value="DUF1493"/>
</dbReference>
<dbReference type="EMBL" id="FRDA01000014">
    <property type="protein sequence ID" value="SHN22057.1"/>
    <property type="molecule type" value="Genomic_DNA"/>
</dbReference>
<sequence>MGEGRLDRTVLNYLVEKIFFFAGFGRNAFETLSLATQLSDDLGLDGEDANDLMADFFERFNVAPGDYDHYRYFKPEGTDVGVFFRSRERRAGTPMTLGMLCEAARMKAWDCQTLEAMRFSSVPVYSCTEDIPVEGFKIRTR</sequence>
<dbReference type="Proteomes" id="UP000183983">
    <property type="component" value="Unassembled WGS sequence"/>
</dbReference>
<dbReference type="STRING" id="1190415.SAMN05216593_114102"/>
<dbReference type="OrthoDB" id="456541at2"/>
<name>A0A1M7PWY6_9PSED</name>
<organism evidence="1 2">
    <name type="scientific">Pseudomonas asturiensis</name>
    <dbReference type="NCBI Taxonomy" id="1190415"/>
    <lineage>
        <taxon>Bacteria</taxon>
        <taxon>Pseudomonadati</taxon>
        <taxon>Pseudomonadota</taxon>
        <taxon>Gammaproteobacteria</taxon>
        <taxon>Pseudomonadales</taxon>
        <taxon>Pseudomonadaceae</taxon>
        <taxon>Pseudomonas</taxon>
    </lineage>
</organism>
<reference evidence="1 2" key="1">
    <citation type="submission" date="2016-11" db="EMBL/GenBank/DDBJ databases">
        <authorList>
            <person name="Jaros S."/>
            <person name="Januszkiewicz K."/>
            <person name="Wedrychowicz H."/>
        </authorList>
    </citation>
    <scope>NUCLEOTIDE SEQUENCE [LARGE SCALE GENOMIC DNA]</scope>
    <source>
        <strain evidence="1 2">LMG 26898</strain>
    </source>
</reference>
<evidence type="ECO:0000313" key="2">
    <source>
        <dbReference type="Proteomes" id="UP000183983"/>
    </source>
</evidence>
<evidence type="ECO:0000313" key="1">
    <source>
        <dbReference type="EMBL" id="SHN22057.1"/>
    </source>
</evidence>
<evidence type="ECO:0008006" key="3">
    <source>
        <dbReference type="Google" id="ProtNLM"/>
    </source>
</evidence>
<accession>A0A1M7PWY6</accession>
<gene>
    <name evidence="1" type="ORF">SAMN05216593_114102</name>
</gene>
<proteinExistence type="predicted"/>
<dbReference type="AlphaFoldDB" id="A0A1M7PWY6"/>
<dbReference type="Pfam" id="PF07377">
    <property type="entry name" value="DUF1493"/>
    <property type="match status" value="1"/>
</dbReference>
<protein>
    <recommendedName>
        <fullName evidence="3">DUF1493 family protein</fullName>
    </recommendedName>
</protein>